<proteinExistence type="predicted"/>
<dbReference type="InterPro" id="IPR011051">
    <property type="entry name" value="RmlC_Cupin_sf"/>
</dbReference>
<feature type="region of interest" description="Disordered" evidence="2">
    <location>
        <begin position="1"/>
        <end position="30"/>
    </location>
</feature>
<dbReference type="SUPFAM" id="SSF51182">
    <property type="entry name" value="RmlC-like cupins"/>
    <property type="match status" value="1"/>
</dbReference>
<name>A0A1S1X512_9NEIS</name>
<protein>
    <recommendedName>
        <fullName evidence="3">Cupin type-2 domain-containing protein</fullName>
    </recommendedName>
</protein>
<keyword evidence="1" id="KW-0479">Metal-binding</keyword>
<dbReference type="Proteomes" id="UP000180088">
    <property type="component" value="Unassembled WGS sequence"/>
</dbReference>
<dbReference type="Gene3D" id="2.60.120.10">
    <property type="entry name" value="Jelly Rolls"/>
    <property type="match status" value="1"/>
</dbReference>
<evidence type="ECO:0000256" key="1">
    <source>
        <dbReference type="ARBA" id="ARBA00022723"/>
    </source>
</evidence>
<evidence type="ECO:0000313" key="4">
    <source>
        <dbReference type="EMBL" id="OHX14530.1"/>
    </source>
</evidence>
<dbReference type="InterPro" id="IPR013096">
    <property type="entry name" value="Cupin_2"/>
</dbReference>
<dbReference type="InterPro" id="IPR014710">
    <property type="entry name" value="RmlC-like_jellyroll"/>
</dbReference>
<dbReference type="CDD" id="cd02224">
    <property type="entry name" value="cupin_SPO2919-like"/>
    <property type="match status" value="1"/>
</dbReference>
<evidence type="ECO:0000259" key="3">
    <source>
        <dbReference type="Pfam" id="PF07883"/>
    </source>
</evidence>
<gene>
    <name evidence="4" type="ORF">BI347_14200</name>
</gene>
<organism evidence="4 5">
    <name type="scientific">Chromobacterium sphagni</name>
    <dbReference type="NCBI Taxonomy" id="1903179"/>
    <lineage>
        <taxon>Bacteria</taxon>
        <taxon>Pseudomonadati</taxon>
        <taxon>Pseudomonadota</taxon>
        <taxon>Betaproteobacteria</taxon>
        <taxon>Neisseriales</taxon>
        <taxon>Chromobacteriaceae</taxon>
        <taxon>Chromobacterium</taxon>
    </lineage>
</organism>
<dbReference type="OrthoDB" id="116921at2"/>
<dbReference type="STRING" id="1903179.BI347_14200"/>
<evidence type="ECO:0000256" key="2">
    <source>
        <dbReference type="SAM" id="MobiDB-lite"/>
    </source>
</evidence>
<feature type="domain" description="Cupin type-2" evidence="3">
    <location>
        <begin position="47"/>
        <end position="116"/>
    </location>
</feature>
<dbReference type="RefSeq" id="WP_071116140.1">
    <property type="nucleotide sequence ID" value="NZ_MKCS01000001.1"/>
</dbReference>
<sequence>MCARPANVVNVSEVEEKDHQEGAHWGGGYKPLTPAMEDRKGQLGVNLTRLPPGHAGCPFHSHALEDEVFYILSGRGVFRYGDDICEVGPGDCLSCPAGTGIAHQLANPFDQDLVYLGMGPNHASEVCFYPDSGKVLVRSLRQVGYLREAPYMDGEPELPKIFELLK</sequence>
<dbReference type="GO" id="GO:0046872">
    <property type="term" value="F:metal ion binding"/>
    <property type="evidence" value="ECO:0007669"/>
    <property type="project" value="UniProtKB-KW"/>
</dbReference>
<comment type="caution">
    <text evidence="4">The sequence shown here is derived from an EMBL/GenBank/DDBJ whole genome shotgun (WGS) entry which is preliminary data.</text>
</comment>
<dbReference type="EMBL" id="MKCS01000001">
    <property type="protein sequence ID" value="OHX14530.1"/>
    <property type="molecule type" value="Genomic_DNA"/>
</dbReference>
<dbReference type="AlphaFoldDB" id="A0A1S1X512"/>
<dbReference type="PANTHER" id="PTHR35848">
    <property type="entry name" value="OXALATE-BINDING PROTEIN"/>
    <property type="match status" value="1"/>
</dbReference>
<evidence type="ECO:0000313" key="5">
    <source>
        <dbReference type="Proteomes" id="UP000180088"/>
    </source>
</evidence>
<dbReference type="PANTHER" id="PTHR35848:SF6">
    <property type="entry name" value="CUPIN TYPE-2 DOMAIN-CONTAINING PROTEIN"/>
    <property type="match status" value="1"/>
</dbReference>
<dbReference type="Pfam" id="PF07883">
    <property type="entry name" value="Cupin_2"/>
    <property type="match status" value="1"/>
</dbReference>
<dbReference type="InterPro" id="IPR051610">
    <property type="entry name" value="GPI/OXD"/>
</dbReference>
<reference evidence="4 5" key="1">
    <citation type="submission" date="2016-09" db="EMBL/GenBank/DDBJ databases">
        <title>Chromobacterium muskegensis sp. nov., an insecticidal bacterium isolated from Sphagnum bogs.</title>
        <authorList>
            <person name="Sparks M.E."/>
            <person name="Blackburn M.B."/>
            <person name="Gundersen-Rindal D.E."/>
            <person name="Mitchell A."/>
            <person name="Farrar R."/>
            <person name="Kuhar D."/>
        </authorList>
    </citation>
    <scope>NUCLEOTIDE SEQUENCE [LARGE SCALE GENOMIC DNA]</scope>
    <source>
        <strain evidence="4 5">37-2</strain>
    </source>
</reference>
<accession>A0A1S1X512</accession>